<evidence type="ECO:0000313" key="2">
    <source>
        <dbReference type="EMBL" id="KAJ3216333.1"/>
    </source>
</evidence>
<evidence type="ECO:0000313" key="3">
    <source>
        <dbReference type="Proteomes" id="UP001211065"/>
    </source>
</evidence>
<organism evidence="2 3">
    <name type="scientific">Clydaea vesicula</name>
    <dbReference type="NCBI Taxonomy" id="447962"/>
    <lineage>
        <taxon>Eukaryota</taxon>
        <taxon>Fungi</taxon>
        <taxon>Fungi incertae sedis</taxon>
        <taxon>Chytridiomycota</taxon>
        <taxon>Chytridiomycota incertae sedis</taxon>
        <taxon>Chytridiomycetes</taxon>
        <taxon>Lobulomycetales</taxon>
        <taxon>Lobulomycetaceae</taxon>
        <taxon>Clydaea</taxon>
    </lineage>
</organism>
<dbReference type="EMBL" id="JADGJW010000484">
    <property type="protein sequence ID" value="KAJ3216333.1"/>
    <property type="molecule type" value="Genomic_DNA"/>
</dbReference>
<reference evidence="2" key="1">
    <citation type="submission" date="2020-05" db="EMBL/GenBank/DDBJ databases">
        <title>Phylogenomic resolution of chytrid fungi.</title>
        <authorList>
            <person name="Stajich J.E."/>
            <person name="Amses K."/>
            <person name="Simmons R."/>
            <person name="Seto K."/>
            <person name="Myers J."/>
            <person name="Bonds A."/>
            <person name="Quandt C.A."/>
            <person name="Barry K."/>
            <person name="Liu P."/>
            <person name="Grigoriev I."/>
            <person name="Longcore J.E."/>
            <person name="James T.Y."/>
        </authorList>
    </citation>
    <scope>NUCLEOTIDE SEQUENCE</scope>
    <source>
        <strain evidence="2">JEL0476</strain>
    </source>
</reference>
<comment type="caution">
    <text evidence="2">The sequence shown here is derived from an EMBL/GenBank/DDBJ whole genome shotgun (WGS) entry which is preliminary data.</text>
</comment>
<accession>A0AAD5TYG7</accession>
<gene>
    <name evidence="2" type="ORF">HK099_005914</name>
</gene>
<feature type="compositionally biased region" description="Low complexity" evidence="1">
    <location>
        <begin position="340"/>
        <end position="353"/>
    </location>
</feature>
<feature type="region of interest" description="Disordered" evidence="1">
    <location>
        <begin position="332"/>
        <end position="353"/>
    </location>
</feature>
<keyword evidence="3" id="KW-1185">Reference proteome</keyword>
<proteinExistence type="predicted"/>
<dbReference type="AlphaFoldDB" id="A0AAD5TYG7"/>
<sequence>MVLLSRHRWDFSLPFFYDNILNLAIADLNYYDSICWYSLKLYNATQIKVGTDTLQLCYDPLNFNSSPAERTKNFLLAFQLRFGRPLFQPPINPPQNISTNAHNIPQTCNNDNSNTEVTNAANMNNNSLHGNSDNQANFDRTNQIILPPLPMLNNENYSTQQLQHNNFLSTVTNSLKQHQQQVLRHNQQPSVVSDSISPILISPIYSPKDISATVGSSNGFNSIKQLYDPVISSQTHLSQSVYNTAYLDSCQSSSFHASGSFMNNDSPAVNNSSQETIENDSSSQNYERYPAQHSNNHLVSDIRMLNSTYTPFNGHHNNGHQQYYNNQMETTNNKRHRTESSTTDTENNNNNNVKSINTVNENCNNYEIPKTSHCYDDNNCEEEYTHNANFPSVNNKVNHGENVQSRNW</sequence>
<evidence type="ECO:0000256" key="1">
    <source>
        <dbReference type="SAM" id="MobiDB-lite"/>
    </source>
</evidence>
<dbReference type="Proteomes" id="UP001211065">
    <property type="component" value="Unassembled WGS sequence"/>
</dbReference>
<name>A0AAD5TYG7_9FUNG</name>
<feature type="region of interest" description="Disordered" evidence="1">
    <location>
        <begin position="265"/>
        <end position="288"/>
    </location>
</feature>
<protein>
    <submittedName>
        <fullName evidence="2">Uncharacterized protein</fullName>
    </submittedName>
</protein>